<sequence>MPIPPTPTISMNIQTPFKSPLRSFFDFQSTTKPVYSTYNFGSSISTSFPQQRPIMNPVLSILEEGESTKEEREVTDILQNEEDIQQDEGDMPTRSYKDKGKSHAMPFEYASIARISPIPSSTSTRRSVPLPPIDPEPDPDPTNQVKEILWMKHPLCHVLLLRVHPLLRIRQTPIPIAKKMMTIEVDKVDKEIPAQEENEVQEETLAQEAEQESEASKDQ</sequence>
<feature type="region of interest" description="Disordered" evidence="1">
    <location>
        <begin position="116"/>
        <end position="141"/>
    </location>
</feature>
<dbReference type="InParanoid" id="A0A2H3ECB9"/>
<gene>
    <name evidence="2" type="ORF">ARMGADRAFT_1075015</name>
</gene>
<evidence type="ECO:0000313" key="2">
    <source>
        <dbReference type="EMBL" id="PBK98143.1"/>
    </source>
</evidence>
<feature type="compositionally biased region" description="Low complexity" evidence="1">
    <location>
        <begin position="116"/>
        <end position="127"/>
    </location>
</feature>
<feature type="region of interest" description="Disordered" evidence="1">
    <location>
        <begin position="190"/>
        <end position="219"/>
    </location>
</feature>
<evidence type="ECO:0000256" key="1">
    <source>
        <dbReference type="SAM" id="MobiDB-lite"/>
    </source>
</evidence>
<reference evidence="3" key="1">
    <citation type="journal article" date="2017" name="Nat. Ecol. Evol.">
        <title>Genome expansion and lineage-specific genetic innovations in the forest pathogenic fungi Armillaria.</title>
        <authorList>
            <person name="Sipos G."/>
            <person name="Prasanna A.N."/>
            <person name="Walter M.C."/>
            <person name="O'Connor E."/>
            <person name="Balint B."/>
            <person name="Krizsan K."/>
            <person name="Kiss B."/>
            <person name="Hess J."/>
            <person name="Varga T."/>
            <person name="Slot J."/>
            <person name="Riley R."/>
            <person name="Boka B."/>
            <person name="Rigling D."/>
            <person name="Barry K."/>
            <person name="Lee J."/>
            <person name="Mihaltcheva S."/>
            <person name="LaButti K."/>
            <person name="Lipzen A."/>
            <person name="Waldron R."/>
            <person name="Moloney N.M."/>
            <person name="Sperisen C."/>
            <person name="Kredics L."/>
            <person name="Vagvoelgyi C."/>
            <person name="Patrignani A."/>
            <person name="Fitzpatrick D."/>
            <person name="Nagy I."/>
            <person name="Doyle S."/>
            <person name="Anderson J.B."/>
            <person name="Grigoriev I.V."/>
            <person name="Gueldener U."/>
            <person name="Muensterkoetter M."/>
            <person name="Nagy L.G."/>
        </authorList>
    </citation>
    <scope>NUCLEOTIDE SEQUENCE [LARGE SCALE GENOMIC DNA]</scope>
    <source>
        <strain evidence="3">Ar21-2</strain>
    </source>
</reference>
<protein>
    <submittedName>
        <fullName evidence="2">Uncharacterized protein</fullName>
    </submittedName>
</protein>
<accession>A0A2H3ECB9</accession>
<organism evidence="2 3">
    <name type="scientific">Armillaria gallica</name>
    <name type="common">Bulbous honey fungus</name>
    <name type="synonym">Armillaria bulbosa</name>
    <dbReference type="NCBI Taxonomy" id="47427"/>
    <lineage>
        <taxon>Eukaryota</taxon>
        <taxon>Fungi</taxon>
        <taxon>Dikarya</taxon>
        <taxon>Basidiomycota</taxon>
        <taxon>Agaricomycotina</taxon>
        <taxon>Agaricomycetes</taxon>
        <taxon>Agaricomycetidae</taxon>
        <taxon>Agaricales</taxon>
        <taxon>Marasmiineae</taxon>
        <taxon>Physalacriaceae</taxon>
        <taxon>Armillaria</taxon>
    </lineage>
</organism>
<name>A0A2H3ECB9_ARMGA</name>
<dbReference type="EMBL" id="KZ293648">
    <property type="protein sequence ID" value="PBK98143.1"/>
    <property type="molecule type" value="Genomic_DNA"/>
</dbReference>
<dbReference type="Proteomes" id="UP000217790">
    <property type="component" value="Unassembled WGS sequence"/>
</dbReference>
<dbReference type="AlphaFoldDB" id="A0A2H3ECB9"/>
<keyword evidence="3" id="KW-1185">Reference proteome</keyword>
<proteinExistence type="predicted"/>
<evidence type="ECO:0000313" key="3">
    <source>
        <dbReference type="Proteomes" id="UP000217790"/>
    </source>
</evidence>